<evidence type="ECO:0000313" key="3">
    <source>
        <dbReference type="Proteomes" id="UP000002482"/>
    </source>
</evidence>
<dbReference type="AlphaFoldDB" id="F0QAQ7"/>
<dbReference type="Gene3D" id="3.30.1540.10">
    <property type="entry name" value="formyl-coa transferase, domain 3"/>
    <property type="match status" value="1"/>
</dbReference>
<dbReference type="PANTHER" id="PTHR48207:SF3">
    <property type="entry name" value="SUCCINATE--HYDROXYMETHYLGLUTARATE COA-TRANSFERASE"/>
    <property type="match status" value="1"/>
</dbReference>
<dbReference type="InterPro" id="IPR050483">
    <property type="entry name" value="CoA-transferase_III_domain"/>
</dbReference>
<dbReference type="Pfam" id="PF02515">
    <property type="entry name" value="CoA_transf_3"/>
    <property type="match status" value="1"/>
</dbReference>
<name>F0QAQ7_PARA1</name>
<protein>
    <submittedName>
        <fullName evidence="2">Formyl-CoA transferase</fullName>
        <ecNumber evidence="2">2.8.3.16</ecNumber>
    </submittedName>
</protein>
<dbReference type="InterPro" id="IPR044855">
    <property type="entry name" value="CoA-Trfase_III_dom3_sf"/>
</dbReference>
<dbReference type="HOGENOM" id="CLU_033975_0_0_4"/>
<dbReference type="KEGG" id="aaa:Acav_3394"/>
<gene>
    <name evidence="2" type="ordered locus">Acav_3394</name>
</gene>
<sequence length="400" mass="42832">MALPPLHGVRVLDLTNVLAGPFACHQLAHMGADVIKVEARQGGDLARQLGADQDLNQADMGVSFLAQNPGKRSITLNLKHPRGKEALRRLVRTAQVLVENYRPGVMQRLGLGYEELLKENPRLIYCAISGFGQDGPLRDLPAYDQIIQGMSGMMSITGAPETAPYRVGYPVADTIGGITAAFAVASALADRHRTGGVFIDVSMLEAAVATMGWAVSNHLIAGREPRPLGNDNVTASPSGTFRTGDGLLNIAANKQEQFEAVCAVLGHPEWTADPRFADRHGRLRHRAELTALMEAALSAGTADDWWKRLNEAGVPAGPVYTVPQVLEHPQIAGRGMVGTFSDVPGVGRDIRVVRTGFKWNGEAPAVGTPPPRLGEHTASILSELGYSPSDIQELTQEQAI</sequence>
<dbReference type="PANTHER" id="PTHR48207">
    <property type="entry name" value="SUCCINATE--HYDROXYMETHYLGLUTARATE COA-TRANSFERASE"/>
    <property type="match status" value="1"/>
</dbReference>
<dbReference type="GeneID" id="34235266"/>
<dbReference type="OrthoDB" id="5294844at2"/>
<dbReference type="Proteomes" id="UP000002482">
    <property type="component" value="Chromosome"/>
</dbReference>
<keyword evidence="3" id="KW-1185">Reference proteome</keyword>
<accession>F0QAQ7</accession>
<dbReference type="InterPro" id="IPR003673">
    <property type="entry name" value="CoA-Trfase_fam_III"/>
</dbReference>
<dbReference type="InterPro" id="IPR023606">
    <property type="entry name" value="CoA-Trfase_III_dom_1_sf"/>
</dbReference>
<reference evidence="2" key="1">
    <citation type="submission" date="2011-02" db="EMBL/GenBank/DDBJ databases">
        <title>Complete sequence of Acidovorax avenae subsp. avenae ATCC 19860.</title>
        <authorList>
            <consortium name="US DOE Joint Genome Institute"/>
            <person name="Lucas S."/>
            <person name="Copeland A."/>
            <person name="Lapidus A."/>
            <person name="Cheng J.-F."/>
            <person name="Goodwin L."/>
            <person name="Pitluck S."/>
            <person name="Chertkov O."/>
            <person name="Held B."/>
            <person name="Detter J.C."/>
            <person name="Han C."/>
            <person name="Tapia R."/>
            <person name="Land M."/>
            <person name="Hauser L."/>
            <person name="Kyrpides N."/>
            <person name="Ivanova N."/>
            <person name="Ovchinnikova G."/>
            <person name="Pagani I."/>
            <person name="Gordon S."/>
            <person name="Woyke T."/>
        </authorList>
    </citation>
    <scope>NUCLEOTIDE SEQUENCE</scope>
    <source>
        <strain evidence="2">ATCC 19860</strain>
    </source>
</reference>
<dbReference type="EC" id="2.8.3.16" evidence="2"/>
<evidence type="ECO:0000313" key="2">
    <source>
        <dbReference type="EMBL" id="ADX47295.1"/>
    </source>
</evidence>
<evidence type="ECO:0000256" key="1">
    <source>
        <dbReference type="ARBA" id="ARBA00022679"/>
    </source>
</evidence>
<keyword evidence="1 2" id="KW-0808">Transferase</keyword>
<dbReference type="RefSeq" id="WP_013595781.1">
    <property type="nucleotide sequence ID" value="NC_015138.1"/>
</dbReference>
<dbReference type="Gene3D" id="3.40.50.10540">
    <property type="entry name" value="Crotonobetainyl-coa:carnitine coa-transferase, domain 1"/>
    <property type="match status" value="1"/>
</dbReference>
<proteinExistence type="predicted"/>
<dbReference type="SUPFAM" id="SSF89796">
    <property type="entry name" value="CoA-transferase family III (CaiB/BaiF)"/>
    <property type="match status" value="1"/>
</dbReference>
<organism evidence="2 3">
    <name type="scientific">Paracidovorax avenae (strain ATCC 19860 / DSM 7227 / CCUG 15838 / JCM 20985 / LMG 2117 / NCPPB 1011)</name>
    <name type="common">Acidovorax avenae</name>
    <dbReference type="NCBI Taxonomy" id="643561"/>
    <lineage>
        <taxon>Bacteria</taxon>
        <taxon>Pseudomonadati</taxon>
        <taxon>Pseudomonadota</taxon>
        <taxon>Betaproteobacteria</taxon>
        <taxon>Burkholderiales</taxon>
        <taxon>Comamonadaceae</taxon>
        <taxon>Paracidovorax</taxon>
    </lineage>
</organism>
<dbReference type="EMBL" id="CP002521">
    <property type="protein sequence ID" value="ADX47295.1"/>
    <property type="molecule type" value="Genomic_DNA"/>
</dbReference>
<dbReference type="GO" id="GO:0033608">
    <property type="term" value="F:formyl-CoA transferase activity"/>
    <property type="evidence" value="ECO:0007669"/>
    <property type="project" value="UniProtKB-EC"/>
</dbReference>